<name>A0A344LAZ8_9PSEU</name>
<dbReference type="OrthoDB" id="3763081at2"/>
<dbReference type="InterPro" id="IPR051606">
    <property type="entry name" value="Polyketide_Oxido-like"/>
</dbReference>
<feature type="domain" description="NAD(P)-binding" evidence="1">
    <location>
        <begin position="7"/>
        <end position="195"/>
    </location>
</feature>
<organism evidence="2 3">
    <name type="scientific">Amycolatopsis albispora</name>
    <dbReference type="NCBI Taxonomy" id="1804986"/>
    <lineage>
        <taxon>Bacteria</taxon>
        <taxon>Bacillati</taxon>
        <taxon>Actinomycetota</taxon>
        <taxon>Actinomycetes</taxon>
        <taxon>Pseudonocardiales</taxon>
        <taxon>Pseudonocardiaceae</taxon>
        <taxon>Amycolatopsis</taxon>
    </lineage>
</organism>
<dbReference type="RefSeq" id="WP_113694478.1">
    <property type="nucleotide sequence ID" value="NZ_CP015163.1"/>
</dbReference>
<gene>
    <name evidence="2" type="ORF">A4R43_24220</name>
</gene>
<dbReference type="Gene3D" id="3.40.50.720">
    <property type="entry name" value="NAD(P)-binding Rossmann-like Domain"/>
    <property type="match status" value="1"/>
</dbReference>
<dbReference type="AlphaFoldDB" id="A0A344LAZ8"/>
<keyword evidence="3" id="KW-1185">Reference proteome</keyword>
<dbReference type="CDD" id="cd05244">
    <property type="entry name" value="BVR-B_like_SDR_a"/>
    <property type="match status" value="1"/>
</dbReference>
<dbReference type="EMBL" id="CP015163">
    <property type="protein sequence ID" value="AXB45222.1"/>
    <property type="molecule type" value="Genomic_DNA"/>
</dbReference>
<evidence type="ECO:0000313" key="2">
    <source>
        <dbReference type="EMBL" id="AXB45222.1"/>
    </source>
</evidence>
<sequence>MKITLFGATGATGKHVVDQACAAGHQVTAVVRDASKLTRGDVTVVEADTMDPAAIEPAVAGADGVISALGSRNGRAPTTVCTDGAASILRAMAAVGTRRLVVVSASGLAKDNDGPLTRVLVKPLVQRMLRNPFADMTRMEELVRESELDWTIVRPPMLTEGPRGPYRTAVDTGVRGGMRISRANLAHALLRALPDEDTYGKVLTVAR</sequence>
<protein>
    <submittedName>
        <fullName evidence="2">NADH-flavin reductase</fullName>
    </submittedName>
</protein>
<reference evidence="2 3" key="1">
    <citation type="submission" date="2016-04" db="EMBL/GenBank/DDBJ databases">
        <title>Complete genome sequence and analysis of deep-sea sediment isolate, Amycolatopsis sp. WP1.</title>
        <authorList>
            <person name="Wang H."/>
            <person name="Chen S."/>
            <person name="Wu Q."/>
        </authorList>
    </citation>
    <scope>NUCLEOTIDE SEQUENCE [LARGE SCALE GENOMIC DNA]</scope>
    <source>
        <strain evidence="2 3">WP1</strain>
    </source>
</reference>
<dbReference type="InterPro" id="IPR016040">
    <property type="entry name" value="NAD(P)-bd_dom"/>
</dbReference>
<dbReference type="Proteomes" id="UP000250434">
    <property type="component" value="Chromosome"/>
</dbReference>
<dbReference type="InterPro" id="IPR036291">
    <property type="entry name" value="NAD(P)-bd_dom_sf"/>
</dbReference>
<dbReference type="GO" id="GO:0004074">
    <property type="term" value="F:biliverdin reductase [NAD(P)H] activity"/>
    <property type="evidence" value="ECO:0007669"/>
    <property type="project" value="TreeGrafter"/>
</dbReference>
<dbReference type="SUPFAM" id="SSF51735">
    <property type="entry name" value="NAD(P)-binding Rossmann-fold domains"/>
    <property type="match status" value="1"/>
</dbReference>
<proteinExistence type="predicted"/>
<evidence type="ECO:0000259" key="1">
    <source>
        <dbReference type="Pfam" id="PF13460"/>
    </source>
</evidence>
<dbReference type="KEGG" id="aab:A4R43_24220"/>
<evidence type="ECO:0000313" key="3">
    <source>
        <dbReference type="Proteomes" id="UP000250434"/>
    </source>
</evidence>
<dbReference type="Pfam" id="PF13460">
    <property type="entry name" value="NAD_binding_10"/>
    <property type="match status" value="1"/>
</dbReference>
<dbReference type="PANTHER" id="PTHR43355">
    <property type="entry name" value="FLAVIN REDUCTASE (NADPH)"/>
    <property type="match status" value="1"/>
</dbReference>
<accession>A0A344LAZ8</accession>
<dbReference type="PANTHER" id="PTHR43355:SF2">
    <property type="entry name" value="FLAVIN REDUCTASE (NADPH)"/>
    <property type="match status" value="1"/>
</dbReference>
<dbReference type="GO" id="GO:0042602">
    <property type="term" value="F:riboflavin reductase (NADPH) activity"/>
    <property type="evidence" value="ECO:0007669"/>
    <property type="project" value="TreeGrafter"/>
</dbReference>